<dbReference type="InterPro" id="IPR038666">
    <property type="entry name" value="SSP1_head-tail_sf"/>
</dbReference>
<accession>A0A5B8I7K6</accession>
<evidence type="ECO:0000313" key="2">
    <source>
        <dbReference type="Proteomes" id="UP000318483"/>
    </source>
</evidence>
<proteinExistence type="predicted"/>
<dbReference type="Proteomes" id="UP000318483">
    <property type="component" value="Chromosome"/>
</dbReference>
<name>A0A5B8I7K6_9RHOB</name>
<dbReference type="InterPro" id="IPR008767">
    <property type="entry name" value="Phage_SPP1_head-tail_adaptor"/>
</dbReference>
<dbReference type="Pfam" id="PF05521">
    <property type="entry name" value="Phage_HCP"/>
    <property type="match status" value="1"/>
</dbReference>
<dbReference type="Gene3D" id="2.40.10.270">
    <property type="entry name" value="Bacteriophage SPP1 head-tail adaptor protein"/>
    <property type="match status" value="1"/>
</dbReference>
<sequence length="167" mass="18277">MDHSAPTRCWKPMGRSALLRHPQGTDRTVAGGNRGVWACCARIPAHHDHRGGVMQAGQLTDRVIFERRTQVSDGAGGYVNDWVEVTTTLAKVERISGVSQEVERMNAGGLIAAPPVRVHLRATASTREIATKDRARNLTTGEMMDVQSIQPGSRRRLVLTCLLTEVV</sequence>
<dbReference type="OrthoDB" id="7998779at2"/>
<evidence type="ECO:0008006" key="3">
    <source>
        <dbReference type="Google" id="ProtNLM"/>
    </source>
</evidence>
<dbReference type="EMBL" id="CP042261">
    <property type="protein sequence ID" value="QDY69805.1"/>
    <property type="molecule type" value="Genomic_DNA"/>
</dbReference>
<gene>
    <name evidence="1" type="ORF">FPZ52_09345</name>
</gene>
<dbReference type="AlphaFoldDB" id="A0A5B8I7K6"/>
<dbReference type="KEGG" id="lit:FPZ52_09345"/>
<keyword evidence="2" id="KW-1185">Reference proteome</keyword>
<protein>
    <recommendedName>
        <fullName evidence="3">Head-tail adaptor protein</fullName>
    </recommendedName>
</protein>
<organism evidence="1 2">
    <name type="scientific">Qingshengfaniella alkalisoli</name>
    <dbReference type="NCBI Taxonomy" id="2599296"/>
    <lineage>
        <taxon>Bacteria</taxon>
        <taxon>Pseudomonadati</taxon>
        <taxon>Pseudomonadota</taxon>
        <taxon>Alphaproteobacteria</taxon>
        <taxon>Rhodobacterales</taxon>
        <taxon>Paracoccaceae</taxon>
        <taxon>Qingshengfaniella</taxon>
    </lineage>
</organism>
<reference evidence="1 2" key="1">
    <citation type="submission" date="2019-07" db="EMBL/GenBank/DDBJ databases">
        <title>Litoreibacter alkalisoli sp. nov., isolated from saline-alkaline soil.</title>
        <authorList>
            <person name="Wang S."/>
            <person name="Xu L."/>
            <person name="Xing Y.-T."/>
            <person name="Sun J.-Q."/>
        </authorList>
    </citation>
    <scope>NUCLEOTIDE SEQUENCE [LARGE SCALE GENOMIC DNA]</scope>
    <source>
        <strain evidence="1 2">LN3S51</strain>
    </source>
</reference>
<evidence type="ECO:0000313" key="1">
    <source>
        <dbReference type="EMBL" id="QDY69805.1"/>
    </source>
</evidence>